<dbReference type="InterPro" id="IPR019661">
    <property type="entry name" value="RepA2"/>
</dbReference>
<reference evidence="9 11" key="2">
    <citation type="submission" date="2018-04" db="EMBL/GenBank/DDBJ databases">
        <title>Genomes of the Obligate Erwinia dacicola and Facultative Enterobacter sp. OLF Endosymbionts of the Olive Fruit fly, Bactrocera oleae.</title>
        <authorList>
            <person name="Estes A.M."/>
            <person name="Hearn D.J."/>
            <person name="Agarwal S."/>
            <person name="Pierson E.A."/>
            <person name="Dunning-Hotopp J.C."/>
        </authorList>
    </citation>
    <scope>NUCLEOTIDE SEQUENCE [LARGE SCALE GENOMIC DNA]</scope>
    <source>
        <strain evidence="9 11">Oroville</strain>
    </source>
</reference>
<dbReference type="Proteomes" id="UP000243534">
    <property type="component" value="Unassembled WGS sequence"/>
</dbReference>
<feature type="compositionally biased region" description="Polar residues" evidence="7">
    <location>
        <begin position="1"/>
        <end position="10"/>
    </location>
</feature>
<evidence type="ECO:0000313" key="9">
    <source>
        <dbReference type="EMBL" id="RAP73149.1"/>
    </source>
</evidence>
<protein>
    <recommendedName>
        <fullName evidence="6">Protein CopB</fullName>
    </recommendedName>
</protein>
<keyword evidence="5" id="KW-0804">Transcription</keyword>
<dbReference type="EMBL" id="MAYS01000363">
    <property type="protein sequence ID" value="OFC61637.1"/>
    <property type="molecule type" value="Genomic_DNA"/>
</dbReference>
<organism evidence="8 10">
    <name type="scientific">Candidatus Erwinia dacicola</name>
    <dbReference type="NCBI Taxonomy" id="252393"/>
    <lineage>
        <taxon>Bacteria</taxon>
        <taxon>Pseudomonadati</taxon>
        <taxon>Pseudomonadota</taxon>
        <taxon>Gammaproteobacteria</taxon>
        <taxon>Enterobacterales</taxon>
        <taxon>Erwiniaceae</taxon>
        <taxon>Erwinia</taxon>
    </lineage>
</organism>
<comment type="caution">
    <text evidence="8">The sequence shown here is derived from an EMBL/GenBank/DDBJ whole genome shotgun (WGS) entry which is preliminary data.</text>
</comment>
<reference evidence="8 10" key="1">
    <citation type="submission" date="2016-07" db="EMBL/GenBank/DDBJ databases">
        <authorList>
            <person name="Yuval B."/>
        </authorList>
    </citation>
    <scope>NUCLEOTIDE SEQUENCE [LARGE SCALE GENOMIC DNA]</scope>
    <source>
        <strain evidence="8 10">IL</strain>
    </source>
</reference>
<name>A0A1E7YYM4_9GAMM</name>
<dbReference type="SUPFAM" id="SSF47598">
    <property type="entry name" value="Ribbon-helix-helix"/>
    <property type="match status" value="1"/>
</dbReference>
<feature type="region of interest" description="Disordered" evidence="7">
    <location>
        <begin position="1"/>
        <end position="34"/>
    </location>
</feature>
<evidence type="ECO:0000256" key="2">
    <source>
        <dbReference type="ARBA" id="ARBA00022689"/>
    </source>
</evidence>
<keyword evidence="1" id="KW-0678">Repressor</keyword>
<evidence type="ECO:0000313" key="8">
    <source>
        <dbReference type="EMBL" id="OFC61637.1"/>
    </source>
</evidence>
<dbReference type="InterPro" id="IPR013321">
    <property type="entry name" value="Arc_rbn_hlx_hlx"/>
</dbReference>
<evidence type="ECO:0000256" key="3">
    <source>
        <dbReference type="ARBA" id="ARBA00023015"/>
    </source>
</evidence>
<dbReference type="NCBIfam" id="NF010256">
    <property type="entry name" value="PRK13702.1"/>
    <property type="match status" value="1"/>
</dbReference>
<sequence>MSQTGNAETSSSKEKRQYRKGNPMSPVQRQKAHVAKLKETHKEMRVYVEKSLKAELELLCATKGVTQSEMIEKLIHDAVSECRNKVTD</sequence>
<evidence type="ECO:0000313" key="10">
    <source>
        <dbReference type="Proteomes" id="UP000243534"/>
    </source>
</evidence>
<dbReference type="OrthoDB" id="6506470at2"/>
<accession>A0A1E7YYM4</accession>
<dbReference type="EMBL" id="LJAM02000001">
    <property type="protein sequence ID" value="RAP73149.1"/>
    <property type="molecule type" value="Genomic_DNA"/>
</dbReference>
<dbReference type="GO" id="GO:0006355">
    <property type="term" value="P:regulation of DNA-templated transcription"/>
    <property type="evidence" value="ECO:0007669"/>
    <property type="project" value="InterPro"/>
</dbReference>
<evidence type="ECO:0000256" key="6">
    <source>
        <dbReference type="ARBA" id="ARBA00031853"/>
    </source>
</evidence>
<evidence type="ECO:0000313" key="11">
    <source>
        <dbReference type="Proteomes" id="UP000244334"/>
    </source>
</evidence>
<evidence type="ECO:0000256" key="5">
    <source>
        <dbReference type="ARBA" id="ARBA00023163"/>
    </source>
</evidence>
<dbReference type="Proteomes" id="UP000244334">
    <property type="component" value="Unassembled WGS sequence"/>
</dbReference>
<proteinExistence type="predicted"/>
<gene>
    <name evidence="9" type="ORF">ACZ87_00008</name>
    <name evidence="8" type="ORF">BBW68_12135</name>
</gene>
<dbReference type="AlphaFoldDB" id="A0A1E7YYM4"/>
<evidence type="ECO:0000256" key="4">
    <source>
        <dbReference type="ARBA" id="ARBA00023125"/>
    </source>
</evidence>
<dbReference type="RefSeq" id="WP_025760204.1">
    <property type="nucleotide sequence ID" value="NZ_LJAM02000001.1"/>
</dbReference>
<keyword evidence="11" id="KW-1185">Reference proteome</keyword>
<keyword evidence="4" id="KW-0238">DNA-binding</keyword>
<dbReference type="Gene3D" id="1.10.1220.10">
    <property type="entry name" value="Met repressor-like"/>
    <property type="match status" value="1"/>
</dbReference>
<dbReference type="GO" id="GO:0006276">
    <property type="term" value="P:plasmid maintenance"/>
    <property type="evidence" value="ECO:0007669"/>
    <property type="project" value="UniProtKB-KW"/>
</dbReference>
<keyword evidence="2" id="KW-0615">Plasmid copy control</keyword>
<evidence type="ECO:0000256" key="1">
    <source>
        <dbReference type="ARBA" id="ARBA00022491"/>
    </source>
</evidence>
<dbReference type="GO" id="GO:0043565">
    <property type="term" value="F:sequence-specific DNA binding"/>
    <property type="evidence" value="ECO:0007669"/>
    <property type="project" value="UniProtKB-ARBA"/>
</dbReference>
<evidence type="ECO:0000256" key="7">
    <source>
        <dbReference type="SAM" id="MobiDB-lite"/>
    </source>
</evidence>
<keyword evidence="3" id="KW-0805">Transcription regulation</keyword>
<dbReference type="Pfam" id="PF10723">
    <property type="entry name" value="RepB-RCR_reg"/>
    <property type="match status" value="1"/>
</dbReference>
<dbReference type="InterPro" id="IPR010985">
    <property type="entry name" value="Ribbon_hlx_hlx"/>
</dbReference>